<protein>
    <submittedName>
        <fullName evidence="2">Amidohydrolase family protein</fullName>
    </submittedName>
</protein>
<name>A0ABT0CE69_THEVL</name>
<organism evidence="2 3">
    <name type="scientific">Thermostichus vulcanus str. 'Rupite'</name>
    <dbReference type="NCBI Taxonomy" id="2813851"/>
    <lineage>
        <taxon>Bacteria</taxon>
        <taxon>Bacillati</taxon>
        <taxon>Cyanobacteriota</taxon>
        <taxon>Cyanophyceae</taxon>
        <taxon>Thermostichales</taxon>
        <taxon>Thermostichaceae</taxon>
        <taxon>Thermostichus</taxon>
    </lineage>
</organism>
<dbReference type="Gene3D" id="2.30.40.10">
    <property type="entry name" value="Urease, subunit C, domain 1"/>
    <property type="match status" value="1"/>
</dbReference>
<gene>
    <name evidence="2" type="ORF">JX360_14405</name>
</gene>
<dbReference type="SUPFAM" id="SSF51338">
    <property type="entry name" value="Composite domain of metallo-dependent hydrolases"/>
    <property type="match status" value="1"/>
</dbReference>
<dbReference type="InterPro" id="IPR006680">
    <property type="entry name" value="Amidohydro-rel"/>
</dbReference>
<proteinExistence type="predicted"/>
<evidence type="ECO:0000313" key="2">
    <source>
        <dbReference type="EMBL" id="MCJ2544080.1"/>
    </source>
</evidence>
<reference evidence="2" key="1">
    <citation type="submission" date="2021-02" db="EMBL/GenBank/DDBJ databases">
        <title>The CRISPR/cas machinery reduction and long-range gene transfer in the hot spring cyanobacterium Synechococcus.</title>
        <authorList>
            <person name="Dvorak P."/>
            <person name="Jahodarova E."/>
            <person name="Hasler P."/>
            <person name="Poulickova A."/>
        </authorList>
    </citation>
    <scope>NUCLEOTIDE SEQUENCE</scope>
    <source>
        <strain evidence="2">Rupite</strain>
    </source>
</reference>
<keyword evidence="3" id="KW-1185">Reference proteome</keyword>
<dbReference type="Gene3D" id="3.20.20.140">
    <property type="entry name" value="Metal-dependent hydrolases"/>
    <property type="match status" value="1"/>
</dbReference>
<dbReference type="EMBL" id="JAFIRA010000046">
    <property type="protein sequence ID" value="MCJ2544080.1"/>
    <property type="molecule type" value="Genomic_DNA"/>
</dbReference>
<evidence type="ECO:0000259" key="1">
    <source>
        <dbReference type="Pfam" id="PF01979"/>
    </source>
</evidence>
<dbReference type="RefSeq" id="WP_244352267.1">
    <property type="nucleotide sequence ID" value="NZ_JAFIRA010000046.1"/>
</dbReference>
<sequence length="74" mass="7794">MAALGGAKGLCLEQETGSLTVGKSADLVLCDLTQLSLLPRTDPIGLLVLGRPSRVVDSVWVRGKRRIEAGQFCG</sequence>
<dbReference type="Pfam" id="PF01979">
    <property type="entry name" value="Amidohydro_1"/>
    <property type="match status" value="1"/>
</dbReference>
<dbReference type="Proteomes" id="UP000830835">
    <property type="component" value="Unassembled WGS sequence"/>
</dbReference>
<comment type="caution">
    <text evidence="2">The sequence shown here is derived from an EMBL/GenBank/DDBJ whole genome shotgun (WGS) entry which is preliminary data.</text>
</comment>
<feature type="domain" description="Amidohydrolase-related" evidence="1">
    <location>
        <begin position="1"/>
        <end position="65"/>
    </location>
</feature>
<evidence type="ECO:0000313" key="3">
    <source>
        <dbReference type="Proteomes" id="UP000830835"/>
    </source>
</evidence>
<accession>A0ABT0CE69</accession>
<dbReference type="InterPro" id="IPR011059">
    <property type="entry name" value="Metal-dep_hydrolase_composite"/>
</dbReference>